<keyword evidence="2" id="KW-1185">Reference proteome</keyword>
<comment type="caution">
    <text evidence="1">The sequence shown here is derived from an EMBL/GenBank/DDBJ whole genome shotgun (WGS) entry which is preliminary data.</text>
</comment>
<evidence type="ECO:0000313" key="1">
    <source>
        <dbReference type="EMBL" id="MBB4192398.1"/>
    </source>
</evidence>
<evidence type="ECO:0000313" key="2">
    <source>
        <dbReference type="Proteomes" id="UP000524492"/>
    </source>
</evidence>
<protein>
    <submittedName>
        <fullName evidence="1">Uncharacterized protein</fullName>
    </submittedName>
</protein>
<gene>
    <name evidence="1" type="ORF">GGD53_002555</name>
</gene>
<organism evidence="1 2">
    <name type="scientific">Rhizobium aethiopicum</name>
    <dbReference type="NCBI Taxonomy" id="1138170"/>
    <lineage>
        <taxon>Bacteria</taxon>
        <taxon>Pseudomonadati</taxon>
        <taxon>Pseudomonadota</taxon>
        <taxon>Alphaproteobacteria</taxon>
        <taxon>Hyphomicrobiales</taxon>
        <taxon>Rhizobiaceae</taxon>
        <taxon>Rhizobium/Agrobacterium group</taxon>
        <taxon>Rhizobium</taxon>
    </lineage>
</organism>
<accession>A0A7W6MGQ0</accession>
<dbReference type="EMBL" id="JACIFV010000007">
    <property type="protein sequence ID" value="MBB4192398.1"/>
    <property type="molecule type" value="Genomic_DNA"/>
</dbReference>
<sequence length="160" mass="17509">MTAAPHAFSFVSILLAVGLYTPALPESFSIKSLDSVATNCPGFGKTSLDASLVMQCDGNKRTLMIAKSLNFDGASYIRNPDIHAKEILSDVRKTINEELDIKNRHLIFCNQSVDTLGRCKTVYILGGARNFEEAALAINPKDSKIDSFSYFLILSWEGGN</sequence>
<name>A0A7W6MGQ0_9HYPH</name>
<proteinExistence type="predicted"/>
<reference evidence="1 2" key="1">
    <citation type="submission" date="2020-08" db="EMBL/GenBank/DDBJ databases">
        <title>Genomic Encyclopedia of Type Strains, Phase IV (KMG-V): Genome sequencing to study the core and pangenomes of soil and plant-associated prokaryotes.</title>
        <authorList>
            <person name="Whitman W."/>
        </authorList>
    </citation>
    <scope>NUCLEOTIDE SEQUENCE [LARGE SCALE GENOMIC DNA]</scope>
    <source>
        <strain evidence="1 2">SEMIA 4074</strain>
    </source>
</reference>
<dbReference type="RefSeq" id="WP_184456363.1">
    <property type="nucleotide sequence ID" value="NZ_JACIFV010000007.1"/>
</dbReference>
<dbReference type="AlphaFoldDB" id="A0A7W6MGQ0"/>
<dbReference type="Proteomes" id="UP000524492">
    <property type="component" value="Unassembled WGS sequence"/>
</dbReference>